<name>A0A2R6NGR6_9APHY</name>
<keyword evidence="3" id="KW-0547">Nucleotide-binding</keyword>
<evidence type="ECO:0000256" key="1">
    <source>
        <dbReference type="ARBA" id="ARBA00022448"/>
    </source>
</evidence>
<feature type="transmembrane region" description="Helical" evidence="8">
    <location>
        <begin position="197"/>
        <end position="214"/>
    </location>
</feature>
<feature type="compositionally biased region" description="Low complexity" evidence="7">
    <location>
        <begin position="400"/>
        <end position="421"/>
    </location>
</feature>
<keyword evidence="5 8" id="KW-1133">Transmembrane helix</keyword>
<evidence type="ECO:0000313" key="11">
    <source>
        <dbReference type="Proteomes" id="UP000186601"/>
    </source>
</evidence>
<dbReference type="PANTHER" id="PTHR24223">
    <property type="entry name" value="ATP-BINDING CASSETTE SUB-FAMILY C"/>
    <property type="match status" value="1"/>
</dbReference>
<dbReference type="Proteomes" id="UP000186601">
    <property type="component" value="Unassembled WGS sequence"/>
</dbReference>
<keyword evidence="1" id="KW-0813">Transport</keyword>
<dbReference type="InterPro" id="IPR011527">
    <property type="entry name" value="ABC1_TM_dom"/>
</dbReference>
<dbReference type="PROSITE" id="PS50929">
    <property type="entry name" value="ABC_TM1F"/>
    <property type="match status" value="1"/>
</dbReference>
<evidence type="ECO:0000256" key="7">
    <source>
        <dbReference type="SAM" id="MobiDB-lite"/>
    </source>
</evidence>
<evidence type="ECO:0000256" key="5">
    <source>
        <dbReference type="ARBA" id="ARBA00022989"/>
    </source>
</evidence>
<dbReference type="AlphaFoldDB" id="A0A2R6NGR6"/>
<feature type="transmembrane region" description="Helical" evidence="8">
    <location>
        <begin position="307"/>
        <end position="327"/>
    </location>
</feature>
<dbReference type="OrthoDB" id="2801672at2759"/>
<proteinExistence type="predicted"/>
<evidence type="ECO:0000256" key="8">
    <source>
        <dbReference type="SAM" id="Phobius"/>
    </source>
</evidence>
<feature type="region of interest" description="Disordered" evidence="7">
    <location>
        <begin position="367"/>
        <end position="434"/>
    </location>
</feature>
<evidence type="ECO:0000256" key="6">
    <source>
        <dbReference type="ARBA" id="ARBA00023136"/>
    </source>
</evidence>
<accession>A0A2R6NGR6</accession>
<dbReference type="CDD" id="cd18596">
    <property type="entry name" value="ABC_6TM_VMR1_D1_like"/>
    <property type="match status" value="1"/>
</dbReference>
<dbReference type="EMBL" id="MLYV02001266">
    <property type="protein sequence ID" value="PSR71574.1"/>
    <property type="molecule type" value="Genomic_DNA"/>
</dbReference>
<evidence type="ECO:0000256" key="2">
    <source>
        <dbReference type="ARBA" id="ARBA00022692"/>
    </source>
</evidence>
<dbReference type="GO" id="GO:0140359">
    <property type="term" value="F:ABC-type transporter activity"/>
    <property type="evidence" value="ECO:0007669"/>
    <property type="project" value="InterPro"/>
</dbReference>
<evidence type="ECO:0000313" key="10">
    <source>
        <dbReference type="EMBL" id="PSR71574.1"/>
    </source>
</evidence>
<dbReference type="SUPFAM" id="SSF90123">
    <property type="entry name" value="ABC transporter transmembrane region"/>
    <property type="match status" value="1"/>
</dbReference>
<feature type="transmembrane region" description="Helical" evidence="8">
    <location>
        <begin position="267"/>
        <end position="287"/>
    </location>
</feature>
<dbReference type="GO" id="GO:0005524">
    <property type="term" value="F:ATP binding"/>
    <property type="evidence" value="ECO:0007669"/>
    <property type="project" value="UniProtKB-KW"/>
</dbReference>
<evidence type="ECO:0000256" key="3">
    <source>
        <dbReference type="ARBA" id="ARBA00022741"/>
    </source>
</evidence>
<evidence type="ECO:0000259" key="9">
    <source>
        <dbReference type="PROSITE" id="PS50929"/>
    </source>
</evidence>
<feature type="domain" description="ABC transmembrane type-1" evidence="9">
    <location>
        <begin position="271"/>
        <end position="528"/>
    </location>
</feature>
<dbReference type="InterPro" id="IPR050173">
    <property type="entry name" value="ABC_transporter_C-like"/>
</dbReference>
<feature type="compositionally biased region" description="Basic and acidic residues" evidence="7">
    <location>
        <begin position="423"/>
        <end position="434"/>
    </location>
</feature>
<dbReference type="Pfam" id="PF00664">
    <property type="entry name" value="ABC_membrane"/>
    <property type="match status" value="1"/>
</dbReference>
<protein>
    <recommendedName>
        <fullName evidence="9">ABC transmembrane type-1 domain-containing protein</fullName>
    </recommendedName>
</protein>
<comment type="caution">
    <text evidence="10">The sequence shown here is derived from an EMBL/GenBank/DDBJ whole genome shotgun (WGS) entry which is preliminary data.</text>
</comment>
<dbReference type="Gene3D" id="1.20.1560.10">
    <property type="entry name" value="ABC transporter type 1, transmembrane domain"/>
    <property type="match status" value="1"/>
</dbReference>
<keyword evidence="2 8" id="KW-0812">Transmembrane</keyword>
<feature type="transmembrane region" description="Helical" evidence="8">
    <location>
        <begin position="461"/>
        <end position="481"/>
    </location>
</feature>
<dbReference type="GO" id="GO:0016020">
    <property type="term" value="C:membrane"/>
    <property type="evidence" value="ECO:0007669"/>
    <property type="project" value="InterPro"/>
</dbReference>
<evidence type="ECO:0000256" key="4">
    <source>
        <dbReference type="ARBA" id="ARBA00022840"/>
    </source>
</evidence>
<dbReference type="PANTHER" id="PTHR24223:SF356">
    <property type="entry name" value="ATP-BINDING CASSETTE TRANSPORTER ABC4"/>
    <property type="match status" value="1"/>
</dbReference>
<organism evidence="10 11">
    <name type="scientific">Hermanssonia centrifuga</name>
    <dbReference type="NCBI Taxonomy" id="98765"/>
    <lineage>
        <taxon>Eukaryota</taxon>
        <taxon>Fungi</taxon>
        <taxon>Dikarya</taxon>
        <taxon>Basidiomycota</taxon>
        <taxon>Agaricomycotina</taxon>
        <taxon>Agaricomycetes</taxon>
        <taxon>Polyporales</taxon>
        <taxon>Meruliaceae</taxon>
        <taxon>Hermanssonia</taxon>
    </lineage>
</organism>
<gene>
    <name evidence="10" type="ORF">PHLCEN_2v12546</name>
</gene>
<feature type="transmembrane region" description="Helical" evidence="8">
    <location>
        <begin position="62"/>
        <end position="80"/>
    </location>
</feature>
<keyword evidence="4" id="KW-0067">ATP-binding</keyword>
<feature type="transmembrane region" description="Helical" evidence="8">
    <location>
        <begin position="487"/>
        <end position="507"/>
    </location>
</feature>
<feature type="transmembrane region" description="Helical" evidence="8">
    <location>
        <begin position="155"/>
        <end position="177"/>
    </location>
</feature>
<sequence length="529" mass="58279">MDIEKPQQIMLSTGLRARFTSYEPAQEEELAASESNPGTGLLRRLRNHISTIGGTEIFVLKFVRLNVVLGLYALVSFTALKNGWAWIDLPSVLTMGFASVLAFFNVFAPAAIGRVASLHLTLVTCTLFAVYAYRDIWPLMTFTLEPEDKGQGRILWAKIAFAAFAGVVGPLFEPYAYIPLDPKNPSPVPNPEQTASIISFLFFSFLDPIIWLAYRVPHLSLDQLPPMCDYDYAKNLIKWSYPRLDLFAGAQEGNLFIGLVKVFRWPLFYQVVLLVLMAFIKLATPIGTNRLLNYLEQGGEGALVKPWVWIICIATGPLINTILFQLYNHVSAASLVRLESIITSLVFDHALRIRLKAEVSDAYPAPAVEENPSVPFSDAGSPDSGSTSAEDDDEREDSSAAHSRSTTLASTSTTATKTPAAKEGTKEIEKGPKAKGDNLIGKINNLVTSDLSNITAGRDFLYLWISAPLRVVLSMLFLYVILGWSAFVGLAVMVSLFPVPAWVASLMRVTQKQKMKATDGRVQNVTESE</sequence>
<reference evidence="10 11" key="1">
    <citation type="submission" date="2018-02" db="EMBL/GenBank/DDBJ databases">
        <title>Genome sequence of the basidiomycete white-rot fungus Phlebia centrifuga.</title>
        <authorList>
            <person name="Granchi Z."/>
            <person name="Peng M."/>
            <person name="de Vries R.P."/>
            <person name="Hilden K."/>
            <person name="Makela M.R."/>
            <person name="Grigoriev I."/>
            <person name="Riley R."/>
        </authorList>
    </citation>
    <scope>NUCLEOTIDE SEQUENCE [LARGE SCALE GENOMIC DNA]</scope>
    <source>
        <strain evidence="10 11">FBCC195</strain>
    </source>
</reference>
<keyword evidence="6 8" id="KW-0472">Membrane</keyword>
<keyword evidence="11" id="KW-1185">Reference proteome</keyword>
<feature type="transmembrane region" description="Helical" evidence="8">
    <location>
        <begin position="118"/>
        <end position="134"/>
    </location>
</feature>
<dbReference type="STRING" id="98765.A0A2R6NGR6"/>
<dbReference type="InterPro" id="IPR036640">
    <property type="entry name" value="ABC1_TM_sf"/>
</dbReference>